<evidence type="ECO:0000256" key="3">
    <source>
        <dbReference type="ARBA" id="ARBA00022448"/>
    </source>
</evidence>
<evidence type="ECO:0000256" key="7">
    <source>
        <dbReference type="ARBA" id="ARBA00023053"/>
    </source>
</evidence>
<reference evidence="14" key="1">
    <citation type="submission" date="2020-05" db="UniProtKB">
        <authorList>
            <consortium name="EnsemblMetazoa"/>
        </authorList>
    </citation>
    <scope>IDENTIFICATION</scope>
    <source>
        <strain evidence="14">USDA</strain>
    </source>
</reference>
<dbReference type="InterPro" id="IPR001873">
    <property type="entry name" value="ENaC"/>
</dbReference>
<evidence type="ECO:0000256" key="10">
    <source>
        <dbReference type="ARBA" id="ARBA00023201"/>
    </source>
</evidence>
<evidence type="ECO:0000256" key="5">
    <source>
        <dbReference type="ARBA" id="ARBA00022692"/>
    </source>
</evidence>
<comment type="subcellular location">
    <subcellularLocation>
        <location evidence="1">Membrane</location>
        <topology evidence="1">Multi-pass membrane protein</topology>
    </subcellularLocation>
</comment>
<dbReference type="Gene3D" id="1.10.287.820">
    <property type="entry name" value="Acid-sensing ion channel domain"/>
    <property type="match status" value="1"/>
</dbReference>
<keyword evidence="5 12" id="KW-0812">Transmembrane</keyword>
<feature type="transmembrane region" description="Helical" evidence="13">
    <location>
        <begin position="12"/>
        <end position="37"/>
    </location>
</feature>
<dbReference type="PROSITE" id="PS01206">
    <property type="entry name" value="ASC"/>
    <property type="match status" value="1"/>
</dbReference>
<evidence type="ECO:0000256" key="13">
    <source>
        <dbReference type="SAM" id="Phobius"/>
    </source>
</evidence>
<keyword evidence="9 13" id="KW-0472">Membrane</keyword>
<evidence type="ECO:0000256" key="8">
    <source>
        <dbReference type="ARBA" id="ARBA00023065"/>
    </source>
</evidence>
<protein>
    <submittedName>
        <fullName evidence="14">Uncharacterized protein</fullName>
    </submittedName>
</protein>
<organism evidence="14 15">
    <name type="scientific">Stomoxys calcitrans</name>
    <name type="common">Stable fly</name>
    <name type="synonym">Conops calcitrans</name>
    <dbReference type="NCBI Taxonomy" id="35570"/>
    <lineage>
        <taxon>Eukaryota</taxon>
        <taxon>Metazoa</taxon>
        <taxon>Ecdysozoa</taxon>
        <taxon>Arthropoda</taxon>
        <taxon>Hexapoda</taxon>
        <taxon>Insecta</taxon>
        <taxon>Pterygota</taxon>
        <taxon>Neoptera</taxon>
        <taxon>Endopterygota</taxon>
        <taxon>Diptera</taxon>
        <taxon>Brachycera</taxon>
        <taxon>Muscomorpha</taxon>
        <taxon>Muscoidea</taxon>
        <taxon>Muscidae</taxon>
        <taxon>Stomoxys</taxon>
    </lineage>
</organism>
<evidence type="ECO:0000256" key="1">
    <source>
        <dbReference type="ARBA" id="ARBA00004141"/>
    </source>
</evidence>
<comment type="similarity">
    <text evidence="2 12">Belongs to the amiloride-sensitive sodium channel (TC 1.A.6) family.</text>
</comment>
<keyword evidence="7" id="KW-0915">Sodium</keyword>
<sequence length="201" mass="24150">MIFNKSTKGFERSLFLGAFILAIFLLAVITFNIYYIYRYEPLSTCISDLAYPVYKIPFPEIAICNRNRLNWQRYNEAKIKFLKREHRTPVYEDLFKEVVNAYDTLRFGRFNNFENLYHNHAPHLLKQLNYVNLTQVDERDSVYFKSLAGRDYMYENCQSQCEQEYLVKFCNCTVDMFFPPGQRYRACRLTDLPCLYHHNGR</sequence>
<accession>A0A1I8NX56</accession>
<evidence type="ECO:0000256" key="12">
    <source>
        <dbReference type="RuleBase" id="RU000679"/>
    </source>
</evidence>
<dbReference type="GO" id="GO:0016020">
    <property type="term" value="C:membrane"/>
    <property type="evidence" value="ECO:0007669"/>
    <property type="project" value="UniProtKB-SubCell"/>
</dbReference>
<dbReference type="OrthoDB" id="5874059at2759"/>
<dbReference type="AlphaFoldDB" id="A0A1I8NX56"/>
<keyword evidence="8 12" id="KW-0406">Ion transport</keyword>
<evidence type="ECO:0000313" key="15">
    <source>
        <dbReference type="Proteomes" id="UP000095300"/>
    </source>
</evidence>
<evidence type="ECO:0000313" key="14">
    <source>
        <dbReference type="EnsemblMetazoa" id="SCAU002819-PA"/>
    </source>
</evidence>
<dbReference type="Pfam" id="PF00858">
    <property type="entry name" value="ASC"/>
    <property type="match status" value="2"/>
</dbReference>
<gene>
    <name evidence="14" type="primary">106095668</name>
</gene>
<evidence type="ECO:0000256" key="6">
    <source>
        <dbReference type="ARBA" id="ARBA00022989"/>
    </source>
</evidence>
<keyword evidence="4 12" id="KW-0894">Sodium channel</keyword>
<keyword evidence="10 12" id="KW-0739">Sodium transport</keyword>
<dbReference type="Proteomes" id="UP000095300">
    <property type="component" value="Unassembled WGS sequence"/>
</dbReference>
<proteinExistence type="inferred from homology"/>
<keyword evidence="6 13" id="KW-1133">Transmembrane helix</keyword>
<dbReference type="EnsemblMetazoa" id="SCAU002819-RA">
    <property type="protein sequence ID" value="SCAU002819-PA"/>
    <property type="gene ID" value="SCAU002819"/>
</dbReference>
<evidence type="ECO:0000256" key="2">
    <source>
        <dbReference type="ARBA" id="ARBA00007193"/>
    </source>
</evidence>
<evidence type="ECO:0000256" key="11">
    <source>
        <dbReference type="ARBA" id="ARBA00023303"/>
    </source>
</evidence>
<dbReference type="InterPro" id="IPR020903">
    <property type="entry name" value="ENaC_CS"/>
</dbReference>
<dbReference type="GO" id="GO:0005272">
    <property type="term" value="F:sodium channel activity"/>
    <property type="evidence" value="ECO:0007669"/>
    <property type="project" value="UniProtKB-KW"/>
</dbReference>
<evidence type="ECO:0000256" key="4">
    <source>
        <dbReference type="ARBA" id="ARBA00022461"/>
    </source>
</evidence>
<evidence type="ECO:0000256" key="9">
    <source>
        <dbReference type="ARBA" id="ARBA00023136"/>
    </source>
</evidence>
<keyword evidence="3 12" id="KW-0813">Transport</keyword>
<name>A0A1I8NX56_STOCA</name>
<keyword evidence="11 12" id="KW-0407">Ion channel</keyword>
<keyword evidence="15" id="KW-1185">Reference proteome</keyword>
<dbReference type="VEuPathDB" id="VectorBase:SCAU002819"/>